<name>B4KVD3_DROMO</name>
<evidence type="ECO:0000256" key="4">
    <source>
        <dbReference type="ARBA" id="ARBA00022692"/>
    </source>
</evidence>
<dbReference type="eggNOG" id="KOG0255">
    <property type="taxonomic scope" value="Eukaryota"/>
</dbReference>
<gene>
    <name evidence="9" type="primary">Dmoj\GI13198</name>
    <name evidence="9" type="ORF">Dmoj_GI13198</name>
</gene>
<dbReference type="KEGG" id="dmo:Dmoj_GI13198"/>
<feature type="transmembrane region" description="Helical" evidence="7">
    <location>
        <begin position="346"/>
        <end position="364"/>
    </location>
</feature>
<feature type="transmembrane region" description="Helical" evidence="7">
    <location>
        <begin position="371"/>
        <end position="389"/>
    </location>
</feature>
<dbReference type="Proteomes" id="UP000009192">
    <property type="component" value="Unassembled WGS sequence"/>
</dbReference>
<dbReference type="InParanoid" id="B4KVD3"/>
<dbReference type="GO" id="GO:0016020">
    <property type="term" value="C:membrane"/>
    <property type="evidence" value="ECO:0007669"/>
    <property type="project" value="UniProtKB-SubCell"/>
</dbReference>
<dbReference type="OrthoDB" id="10262656at2759"/>
<protein>
    <recommendedName>
        <fullName evidence="8">Major facilitator superfamily (MFS) profile domain-containing protein</fullName>
    </recommendedName>
</protein>
<dbReference type="AlphaFoldDB" id="B4KVD3"/>
<feature type="transmembrane region" description="Helical" evidence="7">
    <location>
        <begin position="12"/>
        <end position="38"/>
    </location>
</feature>
<evidence type="ECO:0000256" key="5">
    <source>
        <dbReference type="ARBA" id="ARBA00022989"/>
    </source>
</evidence>
<sequence length="480" mass="53217">MAVAQIDEVLDLIGFGWIQVLMFLGCTFASIFIVNEIIGINVVSVDIACEFSLSSLELSILSSAGFAGLILGSHYSGFKTDQIGRRKVMMYSLCMAVSSSMTSIFMPTFYLFALLRFLTGLFVSGASCNNITYMSEYTKAKYRASIINFMCYAFAASAIYLPLVAYMLAPMNRVMFTMYKFKWQTWRLSLLINMTPGILAIIFFATLPESAKFLLSIGEDERAYQTINRLYKSKRKQDLTSVGITGVTDPDTPSNLGDNRNCCVKIWRGTAPLFRQPLVGNFLICTTILCGFLFVGSAISMWFMELRQLMGNRRMTICDMLQSNATNTVKAQRICPSKTSNYIDSVVLGSTFLGCSIAVSVFLLCMRHFQILFMFTTLATICGLSLNMLVDNVPILVATALFTTLCTSCIPLISSVLLDLMPTHIRGMAISMAFLFARLSVIVANILMGFCMVPYCLLTFNLFVLITLVVAILSCTLPKS</sequence>
<comment type="subcellular location">
    <subcellularLocation>
        <location evidence="1">Membrane</location>
        <topology evidence="1">Multi-pass membrane protein</topology>
    </subcellularLocation>
</comment>
<dbReference type="PANTHER" id="PTHR23511">
    <property type="entry name" value="SYNAPTIC VESICLE GLYCOPROTEIN 2"/>
    <property type="match status" value="1"/>
</dbReference>
<feature type="transmembrane region" description="Helical" evidence="7">
    <location>
        <begin position="188"/>
        <end position="207"/>
    </location>
</feature>
<dbReference type="HOGENOM" id="CLU_001265_46_15_1"/>
<feature type="transmembrane region" description="Helical" evidence="7">
    <location>
        <begin position="146"/>
        <end position="168"/>
    </location>
</feature>
<keyword evidence="6 7" id="KW-0472">Membrane</keyword>
<dbReference type="SUPFAM" id="SSF103473">
    <property type="entry name" value="MFS general substrate transporter"/>
    <property type="match status" value="1"/>
</dbReference>
<feature type="transmembrane region" description="Helical" evidence="7">
    <location>
        <begin position="278"/>
        <end position="304"/>
    </location>
</feature>
<organism evidence="9 10">
    <name type="scientific">Drosophila mojavensis</name>
    <name type="common">Fruit fly</name>
    <dbReference type="NCBI Taxonomy" id="7230"/>
    <lineage>
        <taxon>Eukaryota</taxon>
        <taxon>Metazoa</taxon>
        <taxon>Ecdysozoa</taxon>
        <taxon>Arthropoda</taxon>
        <taxon>Hexapoda</taxon>
        <taxon>Insecta</taxon>
        <taxon>Pterygota</taxon>
        <taxon>Neoptera</taxon>
        <taxon>Endopterygota</taxon>
        <taxon>Diptera</taxon>
        <taxon>Brachycera</taxon>
        <taxon>Muscomorpha</taxon>
        <taxon>Ephydroidea</taxon>
        <taxon>Drosophilidae</taxon>
        <taxon>Drosophila</taxon>
    </lineage>
</organism>
<evidence type="ECO:0000256" key="1">
    <source>
        <dbReference type="ARBA" id="ARBA00004141"/>
    </source>
</evidence>
<dbReference type="InterPro" id="IPR005828">
    <property type="entry name" value="MFS_sugar_transport-like"/>
</dbReference>
<dbReference type="Pfam" id="PF00083">
    <property type="entry name" value="Sugar_tr"/>
    <property type="match status" value="1"/>
</dbReference>
<keyword evidence="3" id="KW-0813">Transport</keyword>
<dbReference type="PROSITE" id="PS50850">
    <property type="entry name" value="MFS"/>
    <property type="match status" value="1"/>
</dbReference>
<reference evidence="9 10" key="1">
    <citation type="journal article" date="2007" name="Nature">
        <title>Evolution of genes and genomes on the Drosophila phylogeny.</title>
        <authorList>
            <consortium name="Drosophila 12 Genomes Consortium"/>
            <person name="Clark A.G."/>
            <person name="Eisen M.B."/>
            <person name="Smith D.R."/>
            <person name="Bergman C.M."/>
            <person name="Oliver B."/>
            <person name="Markow T.A."/>
            <person name="Kaufman T.C."/>
            <person name="Kellis M."/>
            <person name="Gelbart W."/>
            <person name="Iyer V.N."/>
            <person name="Pollard D.A."/>
            <person name="Sackton T.B."/>
            <person name="Larracuente A.M."/>
            <person name="Singh N.D."/>
            <person name="Abad J.P."/>
            <person name="Abt D.N."/>
            <person name="Adryan B."/>
            <person name="Aguade M."/>
            <person name="Akashi H."/>
            <person name="Anderson W.W."/>
            <person name="Aquadro C.F."/>
            <person name="Ardell D.H."/>
            <person name="Arguello R."/>
            <person name="Artieri C.G."/>
            <person name="Barbash D.A."/>
            <person name="Barker D."/>
            <person name="Barsanti P."/>
            <person name="Batterham P."/>
            <person name="Batzoglou S."/>
            <person name="Begun D."/>
            <person name="Bhutkar A."/>
            <person name="Blanco E."/>
            <person name="Bosak S.A."/>
            <person name="Bradley R.K."/>
            <person name="Brand A.D."/>
            <person name="Brent M.R."/>
            <person name="Brooks A.N."/>
            <person name="Brown R.H."/>
            <person name="Butlin R.K."/>
            <person name="Caggese C."/>
            <person name="Calvi B.R."/>
            <person name="Bernardo de Carvalho A."/>
            <person name="Caspi A."/>
            <person name="Castrezana S."/>
            <person name="Celniker S.E."/>
            <person name="Chang J.L."/>
            <person name="Chapple C."/>
            <person name="Chatterji S."/>
            <person name="Chinwalla A."/>
            <person name="Civetta A."/>
            <person name="Clifton S.W."/>
            <person name="Comeron J.M."/>
            <person name="Costello J.C."/>
            <person name="Coyne J.A."/>
            <person name="Daub J."/>
            <person name="David R.G."/>
            <person name="Delcher A.L."/>
            <person name="Delehaunty K."/>
            <person name="Do C.B."/>
            <person name="Ebling H."/>
            <person name="Edwards K."/>
            <person name="Eickbush T."/>
            <person name="Evans J.D."/>
            <person name="Filipski A."/>
            <person name="Findeiss S."/>
            <person name="Freyhult E."/>
            <person name="Fulton L."/>
            <person name="Fulton R."/>
            <person name="Garcia A.C."/>
            <person name="Gardiner A."/>
            <person name="Garfield D.A."/>
            <person name="Garvin B.E."/>
            <person name="Gibson G."/>
            <person name="Gilbert D."/>
            <person name="Gnerre S."/>
            <person name="Godfrey J."/>
            <person name="Good R."/>
            <person name="Gotea V."/>
            <person name="Gravely B."/>
            <person name="Greenberg A.J."/>
            <person name="Griffiths-Jones S."/>
            <person name="Gross S."/>
            <person name="Guigo R."/>
            <person name="Gustafson E.A."/>
            <person name="Haerty W."/>
            <person name="Hahn M.W."/>
            <person name="Halligan D.L."/>
            <person name="Halpern A.L."/>
            <person name="Halter G.M."/>
            <person name="Han M.V."/>
            <person name="Heger A."/>
            <person name="Hillier L."/>
            <person name="Hinrichs A.S."/>
            <person name="Holmes I."/>
            <person name="Hoskins R.A."/>
            <person name="Hubisz M.J."/>
            <person name="Hultmark D."/>
            <person name="Huntley M.A."/>
            <person name="Jaffe D.B."/>
            <person name="Jagadeeshan S."/>
            <person name="Jeck W.R."/>
            <person name="Johnson J."/>
            <person name="Jones C.D."/>
            <person name="Jordan W.C."/>
            <person name="Karpen G.H."/>
            <person name="Kataoka E."/>
            <person name="Keightley P.D."/>
            <person name="Kheradpour P."/>
            <person name="Kirkness E.F."/>
            <person name="Koerich L.B."/>
            <person name="Kristiansen K."/>
            <person name="Kudrna D."/>
            <person name="Kulathinal R.J."/>
            <person name="Kumar S."/>
            <person name="Kwok R."/>
            <person name="Lander E."/>
            <person name="Langley C.H."/>
            <person name="Lapoint R."/>
            <person name="Lazzaro B.P."/>
            <person name="Lee S.J."/>
            <person name="Levesque L."/>
            <person name="Li R."/>
            <person name="Lin C.F."/>
            <person name="Lin M.F."/>
            <person name="Lindblad-Toh K."/>
            <person name="Llopart A."/>
            <person name="Long M."/>
            <person name="Low L."/>
            <person name="Lozovsky E."/>
            <person name="Lu J."/>
            <person name="Luo M."/>
            <person name="Machado C.A."/>
            <person name="Makalowski W."/>
            <person name="Marzo M."/>
            <person name="Matsuda M."/>
            <person name="Matzkin L."/>
            <person name="McAllister B."/>
            <person name="McBride C.S."/>
            <person name="McKernan B."/>
            <person name="McKernan K."/>
            <person name="Mendez-Lago M."/>
            <person name="Minx P."/>
            <person name="Mollenhauer M.U."/>
            <person name="Montooth K."/>
            <person name="Mount S.M."/>
            <person name="Mu X."/>
            <person name="Myers E."/>
            <person name="Negre B."/>
            <person name="Newfeld S."/>
            <person name="Nielsen R."/>
            <person name="Noor M.A."/>
            <person name="O'Grady P."/>
            <person name="Pachter L."/>
            <person name="Papaceit M."/>
            <person name="Parisi M.J."/>
            <person name="Parisi M."/>
            <person name="Parts L."/>
            <person name="Pedersen J.S."/>
            <person name="Pesole G."/>
            <person name="Phillippy A.M."/>
            <person name="Ponting C.P."/>
            <person name="Pop M."/>
            <person name="Porcelli D."/>
            <person name="Powell J.R."/>
            <person name="Prohaska S."/>
            <person name="Pruitt K."/>
            <person name="Puig M."/>
            <person name="Quesneville H."/>
            <person name="Ram K.R."/>
            <person name="Rand D."/>
            <person name="Rasmussen M.D."/>
            <person name="Reed L.K."/>
            <person name="Reenan R."/>
            <person name="Reily A."/>
            <person name="Remington K.A."/>
            <person name="Rieger T.T."/>
            <person name="Ritchie M.G."/>
            <person name="Robin C."/>
            <person name="Rogers Y.H."/>
            <person name="Rohde C."/>
            <person name="Rozas J."/>
            <person name="Rubenfield M.J."/>
            <person name="Ruiz A."/>
            <person name="Russo S."/>
            <person name="Salzberg S.L."/>
            <person name="Sanchez-Gracia A."/>
            <person name="Saranga D.J."/>
            <person name="Sato H."/>
            <person name="Schaeffer S.W."/>
            <person name="Schatz M.C."/>
            <person name="Schlenke T."/>
            <person name="Schwartz R."/>
            <person name="Segarra C."/>
            <person name="Singh R.S."/>
            <person name="Sirot L."/>
            <person name="Sirota M."/>
            <person name="Sisneros N.B."/>
            <person name="Smith C.D."/>
            <person name="Smith T.F."/>
            <person name="Spieth J."/>
            <person name="Stage D.E."/>
            <person name="Stark A."/>
            <person name="Stephan W."/>
            <person name="Strausberg R.L."/>
            <person name="Strempel S."/>
            <person name="Sturgill D."/>
            <person name="Sutton G."/>
            <person name="Sutton G.G."/>
            <person name="Tao W."/>
            <person name="Teichmann S."/>
            <person name="Tobari Y.N."/>
            <person name="Tomimura Y."/>
            <person name="Tsolas J.M."/>
            <person name="Valente V.L."/>
            <person name="Venter E."/>
            <person name="Venter J.C."/>
            <person name="Vicario S."/>
            <person name="Vieira F.G."/>
            <person name="Vilella A.J."/>
            <person name="Villasante A."/>
            <person name="Walenz B."/>
            <person name="Wang J."/>
            <person name="Wasserman M."/>
            <person name="Watts T."/>
            <person name="Wilson D."/>
            <person name="Wilson R.K."/>
            <person name="Wing R.A."/>
            <person name="Wolfner M.F."/>
            <person name="Wong A."/>
            <person name="Wong G.K."/>
            <person name="Wu C.I."/>
            <person name="Wu G."/>
            <person name="Yamamoto D."/>
            <person name="Yang H.P."/>
            <person name="Yang S.P."/>
            <person name="Yorke J.A."/>
            <person name="Yoshida K."/>
            <person name="Zdobnov E."/>
            <person name="Zhang P."/>
            <person name="Zhang Y."/>
            <person name="Zimin A.V."/>
            <person name="Baldwin J."/>
            <person name="Abdouelleil A."/>
            <person name="Abdulkadir J."/>
            <person name="Abebe A."/>
            <person name="Abera B."/>
            <person name="Abreu J."/>
            <person name="Acer S.C."/>
            <person name="Aftuck L."/>
            <person name="Alexander A."/>
            <person name="An P."/>
            <person name="Anderson E."/>
            <person name="Anderson S."/>
            <person name="Arachi H."/>
            <person name="Azer M."/>
            <person name="Bachantsang P."/>
            <person name="Barry A."/>
            <person name="Bayul T."/>
            <person name="Berlin A."/>
            <person name="Bessette D."/>
            <person name="Bloom T."/>
            <person name="Blye J."/>
            <person name="Boguslavskiy L."/>
            <person name="Bonnet C."/>
            <person name="Boukhgalter B."/>
            <person name="Bourzgui I."/>
            <person name="Brown A."/>
            <person name="Cahill P."/>
            <person name="Channer S."/>
            <person name="Cheshatsang Y."/>
            <person name="Chuda L."/>
            <person name="Citroen M."/>
            <person name="Collymore A."/>
            <person name="Cooke P."/>
            <person name="Costello M."/>
            <person name="D'Aco K."/>
            <person name="Daza R."/>
            <person name="De Haan G."/>
            <person name="DeGray S."/>
            <person name="DeMaso C."/>
            <person name="Dhargay N."/>
            <person name="Dooley K."/>
            <person name="Dooley E."/>
            <person name="Doricent M."/>
            <person name="Dorje P."/>
            <person name="Dorjee K."/>
            <person name="Dupes A."/>
            <person name="Elong R."/>
            <person name="Falk J."/>
            <person name="Farina A."/>
            <person name="Faro S."/>
            <person name="Ferguson D."/>
            <person name="Fisher S."/>
            <person name="Foley C.D."/>
            <person name="Franke A."/>
            <person name="Friedrich D."/>
            <person name="Gadbois L."/>
            <person name="Gearin G."/>
            <person name="Gearin C.R."/>
            <person name="Giannoukos G."/>
            <person name="Goode T."/>
            <person name="Graham J."/>
            <person name="Grandbois E."/>
            <person name="Grewal S."/>
            <person name="Gyaltsen K."/>
            <person name="Hafez N."/>
            <person name="Hagos B."/>
            <person name="Hall J."/>
            <person name="Henson C."/>
            <person name="Hollinger A."/>
            <person name="Honan T."/>
            <person name="Huard M.D."/>
            <person name="Hughes L."/>
            <person name="Hurhula B."/>
            <person name="Husby M.E."/>
            <person name="Kamat A."/>
            <person name="Kanga B."/>
            <person name="Kashin S."/>
            <person name="Khazanovich D."/>
            <person name="Kisner P."/>
            <person name="Lance K."/>
            <person name="Lara M."/>
            <person name="Lee W."/>
            <person name="Lennon N."/>
            <person name="Letendre F."/>
            <person name="LeVine R."/>
            <person name="Lipovsky A."/>
            <person name="Liu X."/>
            <person name="Liu J."/>
            <person name="Liu S."/>
            <person name="Lokyitsang T."/>
            <person name="Lokyitsang Y."/>
            <person name="Lubonja R."/>
            <person name="Lui A."/>
            <person name="MacDonald P."/>
            <person name="Magnisalis V."/>
            <person name="Maru K."/>
            <person name="Matthews C."/>
            <person name="McCusker W."/>
            <person name="McDonough S."/>
            <person name="Mehta T."/>
            <person name="Meldrim J."/>
            <person name="Meneus L."/>
            <person name="Mihai O."/>
            <person name="Mihalev A."/>
            <person name="Mihova T."/>
            <person name="Mittelman R."/>
            <person name="Mlenga V."/>
            <person name="Montmayeur A."/>
            <person name="Mulrain L."/>
            <person name="Navidi A."/>
            <person name="Naylor J."/>
            <person name="Negash T."/>
            <person name="Nguyen T."/>
            <person name="Nguyen N."/>
            <person name="Nicol R."/>
            <person name="Norbu C."/>
            <person name="Norbu N."/>
            <person name="Novod N."/>
            <person name="O'Neill B."/>
            <person name="Osman S."/>
            <person name="Markiewicz E."/>
            <person name="Oyono O.L."/>
            <person name="Patti C."/>
            <person name="Phunkhang P."/>
            <person name="Pierre F."/>
            <person name="Priest M."/>
            <person name="Raghuraman S."/>
            <person name="Rege F."/>
            <person name="Reyes R."/>
            <person name="Rise C."/>
            <person name="Rogov P."/>
            <person name="Ross K."/>
            <person name="Ryan E."/>
            <person name="Settipalli S."/>
            <person name="Shea T."/>
            <person name="Sherpa N."/>
            <person name="Shi L."/>
            <person name="Shih D."/>
            <person name="Sparrow T."/>
            <person name="Spaulding J."/>
            <person name="Stalker J."/>
            <person name="Stange-Thomann N."/>
            <person name="Stavropoulos S."/>
            <person name="Stone C."/>
            <person name="Strader C."/>
            <person name="Tesfaye S."/>
            <person name="Thomson T."/>
            <person name="Thoulutsang Y."/>
            <person name="Thoulutsang D."/>
            <person name="Topham K."/>
            <person name="Topping I."/>
            <person name="Tsamla T."/>
            <person name="Vassiliev H."/>
            <person name="Vo A."/>
            <person name="Wangchuk T."/>
            <person name="Wangdi T."/>
            <person name="Weiand M."/>
            <person name="Wilkinson J."/>
            <person name="Wilson A."/>
            <person name="Yadav S."/>
            <person name="Young G."/>
            <person name="Yu Q."/>
            <person name="Zembek L."/>
            <person name="Zhong D."/>
            <person name="Zimmer A."/>
            <person name="Zwirko Z."/>
            <person name="Jaffe D.B."/>
            <person name="Alvarez P."/>
            <person name="Brockman W."/>
            <person name="Butler J."/>
            <person name="Chin C."/>
            <person name="Gnerre S."/>
            <person name="Grabherr M."/>
            <person name="Kleber M."/>
            <person name="Mauceli E."/>
            <person name="MacCallum I."/>
        </authorList>
    </citation>
    <scope>NUCLEOTIDE SEQUENCE [LARGE SCALE GENOMIC DNA]</scope>
    <source>
        <strain evidence="10">Tucson 15081-1352.22</strain>
    </source>
</reference>
<evidence type="ECO:0000259" key="8">
    <source>
        <dbReference type="PROSITE" id="PS50850"/>
    </source>
</evidence>
<feature type="transmembrane region" description="Helical" evidence="7">
    <location>
        <begin position="452"/>
        <end position="477"/>
    </location>
</feature>
<dbReference type="InterPro" id="IPR036259">
    <property type="entry name" value="MFS_trans_sf"/>
</dbReference>
<dbReference type="Gene3D" id="1.20.1250.20">
    <property type="entry name" value="MFS general substrate transporter like domains"/>
    <property type="match status" value="1"/>
</dbReference>
<accession>B4KVD3</accession>
<evidence type="ECO:0000313" key="10">
    <source>
        <dbReference type="Proteomes" id="UP000009192"/>
    </source>
</evidence>
<feature type="transmembrane region" description="Helical" evidence="7">
    <location>
        <begin position="395"/>
        <end position="418"/>
    </location>
</feature>
<evidence type="ECO:0000256" key="3">
    <source>
        <dbReference type="ARBA" id="ARBA00022448"/>
    </source>
</evidence>
<evidence type="ECO:0000256" key="2">
    <source>
        <dbReference type="ARBA" id="ARBA00008335"/>
    </source>
</evidence>
<comment type="similarity">
    <text evidence="2">Belongs to the major facilitator superfamily.</text>
</comment>
<keyword evidence="5 7" id="KW-1133">Transmembrane helix</keyword>
<dbReference type="EMBL" id="CH933809">
    <property type="protein sequence ID" value="EDW18376.2"/>
    <property type="molecule type" value="Genomic_DNA"/>
</dbReference>
<feature type="transmembrane region" description="Helical" evidence="7">
    <location>
        <begin position="58"/>
        <end position="76"/>
    </location>
</feature>
<keyword evidence="10" id="KW-1185">Reference proteome</keyword>
<feature type="domain" description="Major facilitator superfamily (MFS) profile" evidence="8">
    <location>
        <begin position="22"/>
        <end position="480"/>
    </location>
</feature>
<dbReference type="PANTHER" id="PTHR23511:SF37">
    <property type="entry name" value="MAJOR FACILITATOR SUPERFAMILY (MFS) PROFILE DOMAIN-CONTAINING PROTEIN-RELATED"/>
    <property type="match status" value="1"/>
</dbReference>
<dbReference type="InterPro" id="IPR020846">
    <property type="entry name" value="MFS_dom"/>
</dbReference>
<evidence type="ECO:0000313" key="9">
    <source>
        <dbReference type="EMBL" id="EDW18376.2"/>
    </source>
</evidence>
<proteinExistence type="inferred from homology"/>
<evidence type="ECO:0000256" key="6">
    <source>
        <dbReference type="ARBA" id="ARBA00023136"/>
    </source>
</evidence>
<feature type="transmembrane region" description="Helical" evidence="7">
    <location>
        <begin position="425"/>
        <end position="446"/>
    </location>
</feature>
<evidence type="ECO:0000256" key="7">
    <source>
        <dbReference type="SAM" id="Phobius"/>
    </source>
</evidence>
<feature type="transmembrane region" description="Helical" evidence="7">
    <location>
        <begin position="88"/>
        <end position="106"/>
    </location>
</feature>
<keyword evidence="4 7" id="KW-0812">Transmembrane</keyword>
<dbReference type="GO" id="GO:0022857">
    <property type="term" value="F:transmembrane transporter activity"/>
    <property type="evidence" value="ECO:0007669"/>
    <property type="project" value="InterPro"/>
</dbReference>